<feature type="compositionally biased region" description="Low complexity" evidence="1">
    <location>
        <begin position="85"/>
        <end position="99"/>
    </location>
</feature>
<reference evidence="3" key="2">
    <citation type="submission" date="2015-01" db="EMBL/GenBank/DDBJ databases">
        <title>Evolutionary Origins and Diversification of the Mycorrhizal Mutualists.</title>
        <authorList>
            <consortium name="DOE Joint Genome Institute"/>
            <consortium name="Mycorrhizal Genomics Consortium"/>
            <person name="Kohler A."/>
            <person name="Kuo A."/>
            <person name="Nagy L.G."/>
            <person name="Floudas D."/>
            <person name="Copeland A."/>
            <person name="Barry K.W."/>
            <person name="Cichocki N."/>
            <person name="Veneault-Fourrey C."/>
            <person name="LaButti K."/>
            <person name="Lindquist E.A."/>
            <person name="Lipzen A."/>
            <person name="Lundell T."/>
            <person name="Morin E."/>
            <person name="Murat C."/>
            <person name="Riley R."/>
            <person name="Ohm R."/>
            <person name="Sun H."/>
            <person name="Tunlid A."/>
            <person name="Henrissat B."/>
            <person name="Grigoriev I.V."/>
            <person name="Hibbett D.S."/>
            <person name="Martin F."/>
        </authorList>
    </citation>
    <scope>NUCLEOTIDE SEQUENCE [LARGE SCALE GENOMIC DNA]</scope>
    <source>
        <strain evidence="3">Marx 270</strain>
    </source>
</reference>
<dbReference type="InParanoid" id="A0A0C3J9A8"/>
<proteinExistence type="predicted"/>
<dbReference type="Proteomes" id="UP000054217">
    <property type="component" value="Unassembled WGS sequence"/>
</dbReference>
<gene>
    <name evidence="2" type="ORF">M404DRAFT_25338</name>
</gene>
<evidence type="ECO:0000313" key="3">
    <source>
        <dbReference type="Proteomes" id="UP000054217"/>
    </source>
</evidence>
<feature type="region of interest" description="Disordered" evidence="1">
    <location>
        <begin position="81"/>
        <end position="114"/>
    </location>
</feature>
<dbReference type="EMBL" id="KN831966">
    <property type="protein sequence ID" value="KIO05628.1"/>
    <property type="molecule type" value="Genomic_DNA"/>
</dbReference>
<accession>A0A0C3J9A8</accession>
<dbReference type="AlphaFoldDB" id="A0A0C3J9A8"/>
<feature type="compositionally biased region" description="Basic and acidic residues" evidence="1">
    <location>
        <begin position="104"/>
        <end position="114"/>
    </location>
</feature>
<evidence type="ECO:0000256" key="1">
    <source>
        <dbReference type="SAM" id="MobiDB-lite"/>
    </source>
</evidence>
<name>A0A0C3J9A8_PISTI</name>
<sequence>MESPCSVNTENDYADLHRESLYDPAHDWPKLLVPPVAVYCNSPPPSTTTCVPESDTLSLVLQLEVPTPVSQPLQLHPHQGFSVCRAPAPSRPRGSPSGANNPEGKGKDKEKLSPDLRTTFTTYTDRANHAVLDLLATVATARDDELRLPIAASDYLDIVRALDVFHQGDNIDGCSPEQVEYFGMLSEIYRASDVIRCCISKIHNRSLIRTMPLSEVIMISMLEKGYLEVLEAITGGAYHYLANHQVREFLSLPASRLLDRIKPKEEPLVVKTKQKEEKHKEVEWCLLELGWIDQGTLFKEVGA</sequence>
<keyword evidence="3" id="KW-1185">Reference proteome</keyword>
<organism evidence="2 3">
    <name type="scientific">Pisolithus tinctorius Marx 270</name>
    <dbReference type="NCBI Taxonomy" id="870435"/>
    <lineage>
        <taxon>Eukaryota</taxon>
        <taxon>Fungi</taxon>
        <taxon>Dikarya</taxon>
        <taxon>Basidiomycota</taxon>
        <taxon>Agaricomycotina</taxon>
        <taxon>Agaricomycetes</taxon>
        <taxon>Agaricomycetidae</taxon>
        <taxon>Boletales</taxon>
        <taxon>Sclerodermatineae</taxon>
        <taxon>Pisolithaceae</taxon>
        <taxon>Pisolithus</taxon>
    </lineage>
</organism>
<dbReference type="HOGENOM" id="CLU_036516_2_0_1"/>
<protein>
    <submittedName>
        <fullName evidence="2">Uncharacterized protein</fullName>
    </submittedName>
</protein>
<evidence type="ECO:0000313" key="2">
    <source>
        <dbReference type="EMBL" id="KIO05628.1"/>
    </source>
</evidence>
<reference evidence="2 3" key="1">
    <citation type="submission" date="2014-04" db="EMBL/GenBank/DDBJ databases">
        <authorList>
            <consortium name="DOE Joint Genome Institute"/>
            <person name="Kuo A."/>
            <person name="Kohler A."/>
            <person name="Costa M.D."/>
            <person name="Nagy L.G."/>
            <person name="Floudas D."/>
            <person name="Copeland A."/>
            <person name="Barry K.W."/>
            <person name="Cichocki N."/>
            <person name="Veneault-Fourrey C."/>
            <person name="LaButti K."/>
            <person name="Lindquist E.A."/>
            <person name="Lipzen A."/>
            <person name="Lundell T."/>
            <person name="Morin E."/>
            <person name="Murat C."/>
            <person name="Sun H."/>
            <person name="Tunlid A."/>
            <person name="Henrissat B."/>
            <person name="Grigoriev I.V."/>
            <person name="Hibbett D.S."/>
            <person name="Martin F."/>
            <person name="Nordberg H.P."/>
            <person name="Cantor M.N."/>
            <person name="Hua S.X."/>
        </authorList>
    </citation>
    <scope>NUCLEOTIDE SEQUENCE [LARGE SCALE GENOMIC DNA]</scope>
    <source>
        <strain evidence="2 3">Marx 270</strain>
    </source>
</reference>